<accession>A0A6H0S2H3</accession>
<evidence type="ECO:0000256" key="2">
    <source>
        <dbReference type="SAM" id="Phobius"/>
    </source>
</evidence>
<feature type="domain" description="RCK N-terminal" evidence="3">
    <location>
        <begin position="193"/>
        <end position="313"/>
    </location>
</feature>
<protein>
    <submittedName>
        <fullName evidence="4">Potassium transporter Kef</fullName>
    </submittedName>
</protein>
<keyword evidence="2" id="KW-0812">Transmembrane</keyword>
<dbReference type="InterPro" id="IPR036291">
    <property type="entry name" value="NAD(P)-bd_dom_sf"/>
</dbReference>
<dbReference type="EMBL" id="CP038799">
    <property type="protein sequence ID" value="QIV81683.1"/>
    <property type="molecule type" value="Genomic_DNA"/>
</dbReference>
<name>A0A6H0S2H3_9MYCO</name>
<keyword evidence="2" id="KW-1133">Transmembrane helix</keyword>
<organism evidence="4 5">
    <name type="scientific">Mycolicibacterium frederiksbergense</name>
    <dbReference type="NCBI Taxonomy" id="117567"/>
    <lineage>
        <taxon>Bacteria</taxon>
        <taxon>Bacillati</taxon>
        <taxon>Actinomycetota</taxon>
        <taxon>Actinomycetes</taxon>
        <taxon>Mycobacteriales</taxon>
        <taxon>Mycobacteriaceae</taxon>
        <taxon>Mycolicibacterium</taxon>
    </lineage>
</organism>
<feature type="transmembrane region" description="Helical" evidence="2">
    <location>
        <begin position="150"/>
        <end position="172"/>
    </location>
</feature>
<dbReference type="Gene3D" id="3.40.50.720">
    <property type="entry name" value="NAD(P)-binding Rossmann-like Domain"/>
    <property type="match status" value="1"/>
</dbReference>
<comment type="subcellular location">
    <subcellularLocation>
        <location evidence="1">Cell membrane</location>
        <topology evidence="1">Multi-pass membrane protein</topology>
    </subcellularLocation>
</comment>
<evidence type="ECO:0000256" key="1">
    <source>
        <dbReference type="ARBA" id="ARBA00004651"/>
    </source>
</evidence>
<dbReference type="PROSITE" id="PS51201">
    <property type="entry name" value="RCK_N"/>
    <property type="match status" value="1"/>
</dbReference>
<dbReference type="Proteomes" id="UP000501849">
    <property type="component" value="Chromosome"/>
</dbReference>
<sequence>MEKAQLEAVTFAIQFDYRHAPESFTAGCAANVGSGAPGSLLGRVFVLRRQGVHAVVAGDEALSRRPRAALVDILSIPETFVSPGRRILRRLVYALGALAAVTGIVYLDRGGYTDSADGEVSFLDCVYYATVSLSTTGYGDIAPVTPTARFINVVAVTPLRVVFLIILIGTTVETLTNQSRRVLKIQRWRHRVRDHTVVVGYGTKGRAAVAAMVGDEVVPADIVVIDENSSALERARGAGLVTVHGDATNADLLRIAGAQHAKAIIVATDDDATAVLVTLTARQIAPKAKIIAAARETENQHLLRQSGADSTVVSAVTAGRLLGVAIRTPSVVEMIEDLLTPDRGFAISERDAAENEVGCSPRDIDDIVLGVVRAGQLIRVDAPEVGALQAGDRLLLIRNNGDFR</sequence>
<evidence type="ECO:0000313" key="4">
    <source>
        <dbReference type="EMBL" id="QIV81683.1"/>
    </source>
</evidence>
<dbReference type="PANTHER" id="PTHR43833">
    <property type="entry name" value="POTASSIUM CHANNEL PROTEIN 2-RELATED-RELATED"/>
    <property type="match status" value="1"/>
</dbReference>
<dbReference type="SUPFAM" id="SSF51735">
    <property type="entry name" value="NAD(P)-binding Rossmann-fold domains"/>
    <property type="match status" value="1"/>
</dbReference>
<dbReference type="InterPro" id="IPR003148">
    <property type="entry name" value="RCK_N"/>
</dbReference>
<dbReference type="InterPro" id="IPR013099">
    <property type="entry name" value="K_chnl_dom"/>
</dbReference>
<keyword evidence="2" id="KW-0472">Membrane</keyword>
<dbReference type="InterPro" id="IPR050721">
    <property type="entry name" value="Trk_Ktr_HKT_K-transport"/>
</dbReference>
<dbReference type="KEGG" id="mfre:EXE63_12830"/>
<dbReference type="PANTHER" id="PTHR43833:SF9">
    <property type="entry name" value="POTASSIUM CHANNEL PROTEIN YUGO-RELATED"/>
    <property type="match status" value="1"/>
</dbReference>
<dbReference type="Pfam" id="PF02254">
    <property type="entry name" value="TrkA_N"/>
    <property type="match status" value="1"/>
</dbReference>
<keyword evidence="5" id="KW-1185">Reference proteome</keyword>
<proteinExistence type="predicted"/>
<dbReference type="Pfam" id="PF07885">
    <property type="entry name" value="Ion_trans_2"/>
    <property type="match status" value="1"/>
</dbReference>
<dbReference type="SUPFAM" id="SSF81324">
    <property type="entry name" value="Voltage-gated potassium channels"/>
    <property type="match status" value="1"/>
</dbReference>
<feature type="transmembrane region" description="Helical" evidence="2">
    <location>
        <begin position="91"/>
        <end position="107"/>
    </location>
</feature>
<reference evidence="4 5" key="1">
    <citation type="submission" date="2019-04" db="EMBL/GenBank/DDBJ databases">
        <title>Draft, Whole-Genome Sequence of the Anthracene-degrading Mycobacterium frederiksbergense LB501T, Isolated from a Polycyclic Aromatic Hydrocarbon (PAH)-Contaminated Soil.</title>
        <authorList>
            <person name="Augelletti F."/>
        </authorList>
    </citation>
    <scope>NUCLEOTIDE SEQUENCE [LARGE SCALE GENOMIC DNA]</scope>
    <source>
        <strain evidence="4 5">LB 501T</strain>
    </source>
</reference>
<dbReference type="Gene3D" id="1.10.287.70">
    <property type="match status" value="1"/>
</dbReference>
<evidence type="ECO:0000259" key="3">
    <source>
        <dbReference type="PROSITE" id="PS51201"/>
    </source>
</evidence>
<gene>
    <name evidence="4" type="ORF">EXE63_12830</name>
</gene>
<dbReference type="GO" id="GO:0005886">
    <property type="term" value="C:plasma membrane"/>
    <property type="evidence" value="ECO:0007669"/>
    <property type="project" value="UniProtKB-SubCell"/>
</dbReference>
<dbReference type="GO" id="GO:0006813">
    <property type="term" value="P:potassium ion transport"/>
    <property type="evidence" value="ECO:0007669"/>
    <property type="project" value="InterPro"/>
</dbReference>
<dbReference type="AlphaFoldDB" id="A0A6H0S2H3"/>
<evidence type="ECO:0000313" key="5">
    <source>
        <dbReference type="Proteomes" id="UP000501849"/>
    </source>
</evidence>